<evidence type="ECO:0000313" key="3">
    <source>
        <dbReference type="Proteomes" id="UP000288805"/>
    </source>
</evidence>
<evidence type="ECO:0000313" key="2">
    <source>
        <dbReference type="EMBL" id="RVW25423.1"/>
    </source>
</evidence>
<evidence type="ECO:0000256" key="1">
    <source>
        <dbReference type="SAM" id="MobiDB-lite"/>
    </source>
</evidence>
<reference evidence="2 3" key="1">
    <citation type="journal article" date="2018" name="PLoS Genet.">
        <title>Population sequencing reveals clonal diversity and ancestral inbreeding in the grapevine cultivar Chardonnay.</title>
        <authorList>
            <person name="Roach M.J."/>
            <person name="Johnson D.L."/>
            <person name="Bohlmann J."/>
            <person name="van Vuuren H.J."/>
            <person name="Jones S.J."/>
            <person name="Pretorius I.S."/>
            <person name="Schmidt S.A."/>
            <person name="Borneman A.R."/>
        </authorList>
    </citation>
    <scope>NUCLEOTIDE SEQUENCE [LARGE SCALE GENOMIC DNA]</scope>
    <source>
        <strain evidence="3">cv. Chardonnay</strain>
        <tissue evidence="2">Leaf</tissue>
    </source>
</reference>
<name>A0A438CQD5_VITVI</name>
<dbReference type="AlphaFoldDB" id="A0A438CQD5"/>
<dbReference type="PANTHER" id="PTHR34676:SF8">
    <property type="entry name" value="TRANSMEMBRANE PROTEIN"/>
    <property type="match status" value="1"/>
</dbReference>
<gene>
    <name evidence="2" type="ORF">CK203_108421</name>
</gene>
<proteinExistence type="predicted"/>
<comment type="caution">
    <text evidence="2">The sequence shown here is derived from an EMBL/GenBank/DDBJ whole genome shotgun (WGS) entry which is preliminary data.</text>
</comment>
<evidence type="ECO:0008006" key="4">
    <source>
        <dbReference type="Google" id="ProtNLM"/>
    </source>
</evidence>
<protein>
    <recommendedName>
        <fullName evidence="4">DUF4219 domain-containing protein/UBN2 domain-containing protein</fullName>
    </recommendedName>
</protein>
<sequence>MTWFLQSINLDLWDVIEDGPHIPSKLENGVMVPKLKHEWDELDRKKVQLNAKAVFILHCAIDRNEFNRIWHYKSAKEIWKLLEVTYEGNDQVKEFRINIIMHDYELFSIKDFESIVEMFSRFIVIVNELEALGKTYTEVKKVMKILKSLPRKWETKVMAIQEAKDLTKLSLEELIGSLMTYEIELYNHQRVEENEKSIAFMAITNDDEEEESESESDERSMQKGGYAYLGKNALTILVTVSLLKLNLQLVSFLLTLGAYIEAELFSNLGFVIIKKGEIVKPRQDDFQNGNHKDKSSQTRNHEEEDHLKEKSSSRPELHKISFQKMAQSVQPVDRLCSSDRGPVEGGQKVSLSPNGLLFPVKVEPQSVEVRLRSG</sequence>
<accession>A0A438CQD5</accession>
<feature type="region of interest" description="Disordered" evidence="1">
    <location>
        <begin position="283"/>
        <end position="348"/>
    </location>
</feature>
<feature type="compositionally biased region" description="Basic and acidic residues" evidence="1">
    <location>
        <begin position="283"/>
        <end position="319"/>
    </location>
</feature>
<dbReference type="Pfam" id="PF14223">
    <property type="entry name" value="Retrotran_gag_2"/>
    <property type="match status" value="1"/>
</dbReference>
<dbReference type="PANTHER" id="PTHR34676">
    <property type="entry name" value="DUF4219 DOMAIN-CONTAINING PROTEIN-RELATED"/>
    <property type="match status" value="1"/>
</dbReference>
<dbReference type="Proteomes" id="UP000288805">
    <property type="component" value="Unassembled WGS sequence"/>
</dbReference>
<organism evidence="2 3">
    <name type="scientific">Vitis vinifera</name>
    <name type="common">Grape</name>
    <dbReference type="NCBI Taxonomy" id="29760"/>
    <lineage>
        <taxon>Eukaryota</taxon>
        <taxon>Viridiplantae</taxon>
        <taxon>Streptophyta</taxon>
        <taxon>Embryophyta</taxon>
        <taxon>Tracheophyta</taxon>
        <taxon>Spermatophyta</taxon>
        <taxon>Magnoliopsida</taxon>
        <taxon>eudicotyledons</taxon>
        <taxon>Gunneridae</taxon>
        <taxon>Pentapetalae</taxon>
        <taxon>rosids</taxon>
        <taxon>Vitales</taxon>
        <taxon>Vitaceae</taxon>
        <taxon>Viteae</taxon>
        <taxon>Vitis</taxon>
    </lineage>
</organism>
<dbReference type="EMBL" id="QGNW01002092">
    <property type="protein sequence ID" value="RVW25423.1"/>
    <property type="molecule type" value="Genomic_DNA"/>
</dbReference>